<dbReference type="InterPro" id="IPR036163">
    <property type="entry name" value="HMA_dom_sf"/>
</dbReference>
<dbReference type="Proteomes" id="UP000799437">
    <property type="component" value="Unassembled WGS sequence"/>
</dbReference>
<dbReference type="GO" id="GO:0046872">
    <property type="term" value="F:metal ion binding"/>
    <property type="evidence" value="ECO:0007669"/>
    <property type="project" value="InterPro"/>
</dbReference>
<organism evidence="1 2">
    <name type="scientific">Pseudovirgaria hyperparasitica</name>
    <dbReference type="NCBI Taxonomy" id="470096"/>
    <lineage>
        <taxon>Eukaryota</taxon>
        <taxon>Fungi</taxon>
        <taxon>Dikarya</taxon>
        <taxon>Ascomycota</taxon>
        <taxon>Pezizomycotina</taxon>
        <taxon>Dothideomycetes</taxon>
        <taxon>Dothideomycetes incertae sedis</taxon>
        <taxon>Acrospermales</taxon>
        <taxon>Acrospermaceae</taxon>
        <taxon>Pseudovirgaria</taxon>
    </lineage>
</organism>
<name>A0A6A6WAA5_9PEZI</name>
<evidence type="ECO:0008006" key="3">
    <source>
        <dbReference type="Google" id="ProtNLM"/>
    </source>
</evidence>
<protein>
    <recommendedName>
        <fullName evidence="3">HMA domain-containing protein</fullName>
    </recommendedName>
</protein>
<reference evidence="1" key="1">
    <citation type="journal article" date="2020" name="Stud. Mycol.">
        <title>101 Dothideomycetes genomes: a test case for predicting lifestyles and emergence of pathogens.</title>
        <authorList>
            <person name="Haridas S."/>
            <person name="Albert R."/>
            <person name="Binder M."/>
            <person name="Bloem J."/>
            <person name="Labutti K."/>
            <person name="Salamov A."/>
            <person name="Andreopoulos B."/>
            <person name="Baker S."/>
            <person name="Barry K."/>
            <person name="Bills G."/>
            <person name="Bluhm B."/>
            <person name="Cannon C."/>
            <person name="Castanera R."/>
            <person name="Culley D."/>
            <person name="Daum C."/>
            <person name="Ezra D."/>
            <person name="Gonzalez J."/>
            <person name="Henrissat B."/>
            <person name="Kuo A."/>
            <person name="Liang C."/>
            <person name="Lipzen A."/>
            <person name="Lutzoni F."/>
            <person name="Magnuson J."/>
            <person name="Mondo S."/>
            <person name="Nolan M."/>
            <person name="Ohm R."/>
            <person name="Pangilinan J."/>
            <person name="Park H.-J."/>
            <person name="Ramirez L."/>
            <person name="Alfaro M."/>
            <person name="Sun H."/>
            <person name="Tritt A."/>
            <person name="Yoshinaga Y."/>
            <person name="Zwiers L.-H."/>
            <person name="Turgeon B."/>
            <person name="Goodwin S."/>
            <person name="Spatafora J."/>
            <person name="Crous P."/>
            <person name="Grigoriev I."/>
        </authorList>
    </citation>
    <scope>NUCLEOTIDE SEQUENCE</scope>
    <source>
        <strain evidence="1">CBS 121739</strain>
    </source>
</reference>
<dbReference type="OrthoDB" id="689350at2759"/>
<keyword evidence="2" id="KW-1185">Reference proteome</keyword>
<dbReference type="Gene3D" id="3.30.70.100">
    <property type="match status" value="1"/>
</dbReference>
<evidence type="ECO:0000313" key="2">
    <source>
        <dbReference type="Proteomes" id="UP000799437"/>
    </source>
</evidence>
<dbReference type="AlphaFoldDB" id="A0A6A6WAA5"/>
<dbReference type="EMBL" id="ML996569">
    <property type="protein sequence ID" value="KAF2759603.1"/>
    <property type="molecule type" value="Genomic_DNA"/>
</dbReference>
<proteinExistence type="predicted"/>
<dbReference type="GeneID" id="54489142"/>
<dbReference type="RefSeq" id="XP_033602054.1">
    <property type="nucleotide sequence ID" value="XM_033748088.1"/>
</dbReference>
<sequence>MSTYNKYQFNVSMSCGGCSGAVKRAMTKLSQEDAGKGINIEASQFLHEQKSPDEPNVFIAIDKDADATDYETVLERIKKTGKAVNWGEKEGQRVDV</sequence>
<dbReference type="SUPFAM" id="SSF55008">
    <property type="entry name" value="HMA, heavy metal-associated domain"/>
    <property type="match status" value="1"/>
</dbReference>
<accession>A0A6A6WAA5</accession>
<gene>
    <name evidence="1" type="ORF">EJ05DRAFT_509334</name>
</gene>
<evidence type="ECO:0000313" key="1">
    <source>
        <dbReference type="EMBL" id="KAF2759603.1"/>
    </source>
</evidence>